<comment type="similarity">
    <text evidence="1">Belongs to the YciI family.</text>
</comment>
<comment type="caution">
    <text evidence="3">The sequence shown here is derived from an EMBL/GenBank/DDBJ whole genome shotgun (WGS) entry which is preliminary data.</text>
</comment>
<evidence type="ECO:0000256" key="1">
    <source>
        <dbReference type="ARBA" id="ARBA00007689"/>
    </source>
</evidence>
<gene>
    <name evidence="3" type="ORF">DQQ10_02375</name>
</gene>
<evidence type="ECO:0000313" key="3">
    <source>
        <dbReference type="EMBL" id="RAW02970.1"/>
    </source>
</evidence>
<dbReference type="Proteomes" id="UP000251889">
    <property type="component" value="Unassembled WGS sequence"/>
</dbReference>
<dbReference type="RefSeq" id="WP_112745184.1">
    <property type="nucleotide sequence ID" value="NZ_QMFY01000001.1"/>
</dbReference>
<name>A0A364Y7P3_9BACT</name>
<sequence>MKKTFFMKLIPPRSTFAHDMTDAEKAIMQEHIFYWKVLIQKGICITFGPVLDPAGVYGVAIVRIDDESQLAAIEANDPSVKHGVNKFESFPMIATFE</sequence>
<dbReference type="Pfam" id="PF03795">
    <property type="entry name" value="YCII"/>
    <property type="match status" value="1"/>
</dbReference>
<proteinExistence type="inferred from homology"/>
<organism evidence="3 4">
    <name type="scientific">Pseudochryseolinea flava</name>
    <dbReference type="NCBI Taxonomy" id="2059302"/>
    <lineage>
        <taxon>Bacteria</taxon>
        <taxon>Pseudomonadati</taxon>
        <taxon>Bacteroidota</taxon>
        <taxon>Cytophagia</taxon>
        <taxon>Cytophagales</taxon>
        <taxon>Fulvivirgaceae</taxon>
        <taxon>Pseudochryseolinea</taxon>
    </lineage>
</organism>
<accession>A0A364Y7P3</accession>
<evidence type="ECO:0000313" key="4">
    <source>
        <dbReference type="Proteomes" id="UP000251889"/>
    </source>
</evidence>
<dbReference type="SUPFAM" id="SSF54909">
    <property type="entry name" value="Dimeric alpha+beta barrel"/>
    <property type="match status" value="1"/>
</dbReference>
<dbReference type="InterPro" id="IPR005545">
    <property type="entry name" value="YCII"/>
</dbReference>
<dbReference type="EMBL" id="QMFY01000001">
    <property type="protein sequence ID" value="RAW02970.1"/>
    <property type="molecule type" value="Genomic_DNA"/>
</dbReference>
<feature type="domain" description="YCII-related" evidence="2">
    <location>
        <begin position="6"/>
        <end position="84"/>
    </location>
</feature>
<dbReference type="OrthoDB" id="6928805at2"/>
<dbReference type="AlphaFoldDB" id="A0A364Y7P3"/>
<dbReference type="InterPro" id="IPR011008">
    <property type="entry name" value="Dimeric_a/b-barrel"/>
</dbReference>
<reference evidence="3 4" key="1">
    <citation type="submission" date="2018-06" db="EMBL/GenBank/DDBJ databases">
        <title>Chryseolinea flavus sp. nov., a member of the phylum Bacteroidetes isolated from soil.</title>
        <authorList>
            <person name="Li Y."/>
            <person name="Wang J."/>
        </authorList>
    </citation>
    <scope>NUCLEOTIDE SEQUENCE [LARGE SCALE GENOMIC DNA]</scope>
    <source>
        <strain evidence="3 4">SDU1-6</strain>
    </source>
</reference>
<keyword evidence="4" id="KW-1185">Reference proteome</keyword>
<dbReference type="Gene3D" id="3.30.70.1060">
    <property type="entry name" value="Dimeric alpha+beta barrel"/>
    <property type="match status" value="1"/>
</dbReference>
<evidence type="ECO:0000259" key="2">
    <source>
        <dbReference type="Pfam" id="PF03795"/>
    </source>
</evidence>
<protein>
    <recommendedName>
        <fullName evidence="2">YCII-related domain-containing protein</fullName>
    </recommendedName>
</protein>